<evidence type="ECO:0000259" key="1">
    <source>
        <dbReference type="PROSITE" id="PS00028"/>
    </source>
</evidence>
<dbReference type="SMART" id="SM00355">
    <property type="entry name" value="ZnF_C2H2"/>
    <property type="match status" value="3"/>
</dbReference>
<organism evidence="2">
    <name type="scientific">Klosneuvirus KNV1</name>
    <dbReference type="NCBI Taxonomy" id="1977640"/>
    <lineage>
        <taxon>Viruses</taxon>
        <taxon>Varidnaviria</taxon>
        <taxon>Bamfordvirae</taxon>
        <taxon>Nucleocytoviricota</taxon>
        <taxon>Megaviricetes</taxon>
        <taxon>Imitervirales</taxon>
        <taxon>Mimiviridae</taxon>
        <taxon>Klosneuvirinae</taxon>
        <taxon>Klosneuvirus</taxon>
    </lineage>
</organism>
<feature type="domain" description="C2H2-type" evidence="1">
    <location>
        <begin position="40"/>
        <end position="62"/>
    </location>
</feature>
<evidence type="ECO:0000313" key="2">
    <source>
        <dbReference type="EMBL" id="ARF12400.1"/>
    </source>
</evidence>
<protein>
    <recommendedName>
        <fullName evidence="1">C2H2-type domain-containing protein</fullName>
    </recommendedName>
</protein>
<dbReference type="Gene3D" id="3.30.160.60">
    <property type="entry name" value="Classic Zinc Finger"/>
    <property type="match status" value="1"/>
</dbReference>
<dbReference type="PROSITE" id="PS00028">
    <property type="entry name" value="ZINC_FINGER_C2H2_1"/>
    <property type="match status" value="1"/>
</dbReference>
<dbReference type="InterPro" id="IPR013087">
    <property type="entry name" value="Znf_C2H2_type"/>
</dbReference>
<dbReference type="EMBL" id="KY684112">
    <property type="protein sequence ID" value="ARF12400.1"/>
    <property type="molecule type" value="Genomic_DNA"/>
</dbReference>
<accession>A0A1V0SKZ6</accession>
<gene>
    <name evidence="2" type="ORF">Klosneuvirus_5_70</name>
</gene>
<reference evidence="2" key="1">
    <citation type="journal article" date="2017" name="Science">
        <title>Giant viruses with an expanded complement of translation system components.</title>
        <authorList>
            <person name="Schulz F."/>
            <person name="Yutin N."/>
            <person name="Ivanova N.N."/>
            <person name="Ortega D.R."/>
            <person name="Lee T.K."/>
            <person name="Vierheilig J."/>
            <person name="Daims H."/>
            <person name="Horn M."/>
            <person name="Wagner M."/>
            <person name="Jensen G.J."/>
            <person name="Kyrpides N.C."/>
            <person name="Koonin E.V."/>
            <person name="Woyke T."/>
        </authorList>
    </citation>
    <scope>NUCLEOTIDE SEQUENCE</scope>
    <source>
        <strain evidence="2">KNV1</strain>
    </source>
</reference>
<dbReference type="InterPro" id="IPR039064">
    <property type="entry name" value="ZNF750_Znf"/>
</dbReference>
<proteinExistence type="predicted"/>
<name>A0A1V0SKZ6_9VIRU</name>
<dbReference type="Pfam" id="PF15269">
    <property type="entry name" value="zf-C2H2_7"/>
    <property type="match status" value="1"/>
</dbReference>
<sequence length="144" mass="17572">MNNIYFYQFSDAKNKFIYSQKYLKLYYIVTIMEAQNKYNCEQCKFTCNTKARWENHIKTELHKTGKRKKRSDIKDPYKCIDCNYETKNIVTYKKHMLNIHSSKETREKEFKFYCKYCDFGTFSKDTIDVHSKTSRHTIMIKRNT</sequence>